<feature type="coiled-coil region" evidence="1">
    <location>
        <begin position="604"/>
        <end position="665"/>
    </location>
</feature>
<organism evidence="2 3">
    <name type="scientific">Escherichia phage AAPEc6</name>
    <dbReference type="NCBI Taxonomy" id="2886901"/>
    <lineage>
        <taxon>Viruses</taxon>
        <taxon>Duplodnaviria</taxon>
        <taxon>Heunggongvirae</taxon>
        <taxon>Uroviricota</taxon>
        <taxon>Caudoviricetes</taxon>
        <taxon>Autographivirales</taxon>
        <taxon>Autosignataviridae</taxon>
        <taxon>Molineuxvirinae</taxon>
        <taxon>Vectrevirus</taxon>
        <taxon>Vectrevirus AAPEc6</taxon>
    </lineage>
</organism>
<dbReference type="EMBL" id="KX279892">
    <property type="protein sequence ID" value="ANT40829.2"/>
    <property type="molecule type" value="Genomic_DNA"/>
</dbReference>
<name>A0A1P8BK62_9CAUD</name>
<evidence type="ECO:0000256" key="1">
    <source>
        <dbReference type="SAM" id="Coils"/>
    </source>
</evidence>
<keyword evidence="3" id="KW-1185">Reference proteome</keyword>
<dbReference type="Proteomes" id="UP000225284">
    <property type="component" value="Segment"/>
</dbReference>
<evidence type="ECO:0000313" key="2">
    <source>
        <dbReference type="EMBL" id="ANT40829.2"/>
    </source>
</evidence>
<reference evidence="2" key="1">
    <citation type="submission" date="2017-06" db="EMBL/GenBank/DDBJ databases">
        <title>Genome of a bacteriophage of the Autographivirinae subfamily that infects Escherichia coli strain O45:H10.</title>
        <authorList>
            <person name="Nonis J."/>
            <person name="Billington C."/>
            <person name="Varsani A."/>
        </authorList>
    </citation>
    <scope>NUCLEOTIDE SEQUENCE [LARGE SCALE GENOMIC DNA]</scope>
</reference>
<evidence type="ECO:0000313" key="3">
    <source>
        <dbReference type="Proteomes" id="UP000225284"/>
    </source>
</evidence>
<keyword evidence="1" id="KW-0175">Coiled coil</keyword>
<accession>A0A1P8BK62</accession>
<protein>
    <submittedName>
        <fullName evidence="2">Internal virion protein</fullName>
    </submittedName>
</protein>
<sequence length="1102" mass="121264">MEQDIKTNWAGYVQSTPEPFSIEAAPVSAPTIRQRNELQEQVLEAKADADILGAVGAAFQNEWLAFGGKRWYDRATADFTPQPDFEIQPEQREALRFKYGTDMMQTITEGVRSEDELNFRIQNADEDLERNKRIAQAGWVGSVATIGAAVLDPVGWVASIPTGGAAKVGLVGRAVRGAIAAGVSNAAIESVLVQGDMTRDLDDIMVALGSGMAMGGIIGAVARGRATKLSEQGDDRAASIVRSADAGDRYVRAVADDSIGAMRVKGEEVLTEGAFDISSKGEDLLKTLQREGNAIDMTPRRWAGTLSALGTVVHSSQDASVRGLGARLFESPQGLGMQKASASLMQNTNLNRLKSADMNRFNDGFDLWLKENNINPVAGHTNSHYVQQYNEKVWEAVRIGMDESTPKSIRMAAEGQQAMYREALALRQRSGEAGFEKVKADDKYMPDIFDSMKARRQFSMHDKEDIIELFSRAYQNGSRKVPKEVADDIARAQVNRVADATLTGQLSFEKAMSGQTKAEYEALMRKAGFSDEEIEKMVEALDNKETRDNISNRAKMSLGLDVTQEYNGIRMRDFMNTNVEELTDNYMKEAAGGAALARQGFSTYQAALNAIDLVERNARNAAKDTKAHAQFEAESAKIRQSEPDYKKAQEKIEELKKRLKLKEKDEAAGLAIDEEIRQMREGLRLIMGKSIDSNPQDLSTKMLRRGRDITGVLRLGQMGFAQLGELANFMGEFGIAATTMALGKQFRFTSKALRNGDGFFRDKNLAEVERMVGYIGEDNWLTTKGARPDEFGDVTTVRGMMAHFDQSMNSIRRAQTNLSLFRMAQGSLERMTNRQIALSFIDHLEGKKIIPQKKLEELGLTQEFMTNLQKHYDANSKGSGLLGFDTMPYAMGETLANAIRRKSGLIIQRNFIGDEGIWMNKALGKTFAQLKSFSLVSGEKQFGRGIRHDKIGLAKKTAFGFALGSMVYAAKAYVNSIGREDQDEYLEEKLSPKGLAFGAMGMMSTTAVFSLGGDFLGGLGVLPSELVQSRYEAGFQTKGLIDQIPLVGVGQDAYRLADSITKYAEGDTEGVDVARRALRLVPLANVIGIQNALRYGLDELED</sequence>
<dbReference type="GeneID" id="54976525"/>
<proteinExistence type="predicted"/>
<dbReference type="RefSeq" id="YP_009786448.1">
    <property type="nucleotide sequence ID" value="NC_047769.1"/>
</dbReference>